<keyword evidence="1" id="KW-0749">Sporulation</keyword>
<dbReference type="Proteomes" id="UP000287156">
    <property type="component" value="Unassembled WGS sequence"/>
</dbReference>
<sequence>MQLAAHEFRDLSELIASCYNTVTCMGSFINQAQDPELKSMLERHYPKHIADYNLKVDFVQSVSTPDITKFQPDDLTKKLDNYTAPPQIVSASAPRTDATTHTDREIALAYLLNQKAAAKNYASAVLECANPELRTFLENAFLNSSRHSYEVWQYMAQKGYYPLSPAPQQDIQMVSSMYQIVPQPPLFGGQQANPQSFLQ</sequence>
<keyword evidence="5" id="KW-1185">Reference proteome</keyword>
<dbReference type="GO" id="GO:0030435">
    <property type="term" value="P:sporulation resulting in formation of a cellular spore"/>
    <property type="evidence" value="ECO:0007669"/>
    <property type="project" value="UniProtKB-KW"/>
</dbReference>
<comment type="similarity">
    <text evidence="3">Belongs to the CotF family.</text>
</comment>
<gene>
    <name evidence="4" type="ORF">D4T97_003810</name>
</gene>
<evidence type="ECO:0000256" key="3">
    <source>
        <dbReference type="ARBA" id="ARBA00024344"/>
    </source>
</evidence>
<proteinExistence type="inferred from homology"/>
<dbReference type="OrthoDB" id="2374504at2"/>
<dbReference type="PANTHER" id="PTHR39183:SF1">
    <property type="entry name" value="SPORE COAT PROTEIN F-LIKE PROTEIN YHCQ"/>
    <property type="match status" value="1"/>
</dbReference>
<dbReference type="CDD" id="cd00657">
    <property type="entry name" value="Ferritin_like"/>
    <property type="match status" value="1"/>
</dbReference>
<name>A0A429Y8A2_9BACI</name>
<dbReference type="Pfam" id="PF07875">
    <property type="entry name" value="Coat_F"/>
    <property type="match status" value="1"/>
</dbReference>
<evidence type="ECO:0000313" key="4">
    <source>
        <dbReference type="EMBL" id="RST77608.1"/>
    </source>
</evidence>
<evidence type="ECO:0000256" key="1">
    <source>
        <dbReference type="ARBA" id="ARBA00022969"/>
    </source>
</evidence>
<dbReference type="InterPro" id="IPR012851">
    <property type="entry name" value="Spore_coat_CotF-like"/>
</dbReference>
<accession>A0A429Y8A2</accession>
<reference evidence="4" key="1">
    <citation type="submission" date="2018-12" db="EMBL/GenBank/DDBJ databases">
        <authorList>
            <person name="Sun L."/>
            <person name="Chen Z."/>
        </authorList>
    </citation>
    <scope>NUCLEOTIDE SEQUENCE [LARGE SCALE GENOMIC DNA]</scope>
    <source>
        <strain evidence="4">3-2-2</strain>
    </source>
</reference>
<evidence type="ECO:0000256" key="2">
    <source>
        <dbReference type="ARBA" id="ARBA00024325"/>
    </source>
</evidence>
<dbReference type="PANTHER" id="PTHR39183">
    <property type="entry name" value="SPORE COAT PROTEIN F-LIKE PROTEIN YHCQ"/>
    <property type="match status" value="1"/>
</dbReference>
<dbReference type="InterPro" id="IPR012347">
    <property type="entry name" value="Ferritin-like"/>
</dbReference>
<organism evidence="4 5">
    <name type="scientific">Siminovitchia acidinfaciens</name>
    <dbReference type="NCBI Taxonomy" id="2321395"/>
    <lineage>
        <taxon>Bacteria</taxon>
        <taxon>Bacillati</taxon>
        <taxon>Bacillota</taxon>
        <taxon>Bacilli</taxon>
        <taxon>Bacillales</taxon>
        <taxon>Bacillaceae</taxon>
        <taxon>Siminovitchia</taxon>
    </lineage>
</organism>
<dbReference type="Gene3D" id="1.20.1260.10">
    <property type="match status" value="1"/>
</dbReference>
<comment type="subcellular location">
    <subcellularLocation>
        <location evidence="2">Spore coat</location>
    </subcellularLocation>
</comment>
<dbReference type="EMBL" id="QYTV02000001">
    <property type="protein sequence ID" value="RST77608.1"/>
    <property type="molecule type" value="Genomic_DNA"/>
</dbReference>
<dbReference type="RefSeq" id="WP_126047772.1">
    <property type="nucleotide sequence ID" value="NZ_QYTV02000001.1"/>
</dbReference>
<protein>
    <submittedName>
        <fullName evidence="4">Spore coat protein</fullName>
    </submittedName>
</protein>
<evidence type="ECO:0000313" key="5">
    <source>
        <dbReference type="Proteomes" id="UP000287156"/>
    </source>
</evidence>
<comment type="caution">
    <text evidence="4">The sequence shown here is derived from an EMBL/GenBank/DDBJ whole genome shotgun (WGS) entry which is preliminary data.</text>
</comment>
<dbReference type="AlphaFoldDB" id="A0A429Y8A2"/>